<keyword evidence="3" id="KW-1185">Reference proteome</keyword>
<dbReference type="Pfam" id="PF00050">
    <property type="entry name" value="Kazal_1"/>
    <property type="match status" value="1"/>
</dbReference>
<feature type="domain" description="Kazal-like" evidence="1">
    <location>
        <begin position="12"/>
        <end position="45"/>
    </location>
</feature>
<dbReference type="SUPFAM" id="SSF100895">
    <property type="entry name" value="Kazal-type serine protease inhibitors"/>
    <property type="match status" value="1"/>
</dbReference>
<dbReference type="InterPro" id="IPR002350">
    <property type="entry name" value="Kazal_dom"/>
</dbReference>
<name>A0A5E4PUN0_9NEOP</name>
<gene>
    <name evidence="2" type="ORF">LSINAPIS_LOCUS1935</name>
</gene>
<accession>A0A5E4PUN0</accession>
<dbReference type="Gene3D" id="3.30.60.30">
    <property type="match status" value="1"/>
</dbReference>
<dbReference type="PROSITE" id="PS51465">
    <property type="entry name" value="KAZAL_2"/>
    <property type="match status" value="1"/>
</dbReference>
<evidence type="ECO:0000313" key="2">
    <source>
        <dbReference type="EMBL" id="VVC88601.1"/>
    </source>
</evidence>
<proteinExistence type="predicted"/>
<reference evidence="2 3" key="1">
    <citation type="submission" date="2017-07" db="EMBL/GenBank/DDBJ databases">
        <authorList>
            <person name="Talla V."/>
            <person name="Backstrom N."/>
        </authorList>
    </citation>
    <scope>NUCLEOTIDE SEQUENCE [LARGE SCALE GENOMIC DNA]</scope>
</reference>
<organism evidence="2 3">
    <name type="scientific">Leptidea sinapis</name>
    <dbReference type="NCBI Taxonomy" id="189913"/>
    <lineage>
        <taxon>Eukaryota</taxon>
        <taxon>Metazoa</taxon>
        <taxon>Ecdysozoa</taxon>
        <taxon>Arthropoda</taxon>
        <taxon>Hexapoda</taxon>
        <taxon>Insecta</taxon>
        <taxon>Pterygota</taxon>
        <taxon>Neoptera</taxon>
        <taxon>Endopterygota</taxon>
        <taxon>Lepidoptera</taxon>
        <taxon>Glossata</taxon>
        <taxon>Ditrysia</taxon>
        <taxon>Papilionoidea</taxon>
        <taxon>Pieridae</taxon>
        <taxon>Dismorphiinae</taxon>
        <taxon>Leptidea</taxon>
    </lineage>
</organism>
<dbReference type="InterPro" id="IPR036058">
    <property type="entry name" value="Kazal_dom_sf"/>
</dbReference>
<dbReference type="PROSITE" id="PS00282">
    <property type="entry name" value="KAZAL_1"/>
    <property type="match status" value="1"/>
</dbReference>
<evidence type="ECO:0000313" key="3">
    <source>
        <dbReference type="Proteomes" id="UP000324832"/>
    </source>
</evidence>
<dbReference type="Proteomes" id="UP000324832">
    <property type="component" value="Unassembled WGS sequence"/>
</dbReference>
<dbReference type="AlphaFoldDB" id="A0A5E4PUN0"/>
<sequence length="70" mass="8211">MLVYVVVIKSQEWTEKKCLCTAEYQPVCASDMRRYKNVCTFACRLYYIELFKLPPIFPVNCSLLPPTLKN</sequence>
<evidence type="ECO:0000259" key="1">
    <source>
        <dbReference type="PROSITE" id="PS51465"/>
    </source>
</evidence>
<protein>
    <recommendedName>
        <fullName evidence="1">Kazal-like domain-containing protein</fullName>
    </recommendedName>
</protein>
<dbReference type="EMBL" id="FZQP02000360">
    <property type="protein sequence ID" value="VVC88601.1"/>
    <property type="molecule type" value="Genomic_DNA"/>
</dbReference>